<dbReference type="Proteomes" id="UP000606974">
    <property type="component" value="Unassembled WGS sequence"/>
</dbReference>
<accession>A0A8H7AD14</accession>
<gene>
    <name evidence="1" type="ORF">GJ744_000734</name>
</gene>
<sequence length="71" mass="7973">MINDLRKTQYSGTIRVATSASHPGILGVDDVDNTQDMEDHSSAFKLGKFDYSTNSVERGFREHVEAIERLD</sequence>
<comment type="caution">
    <text evidence="1">The sequence shown here is derived from an EMBL/GenBank/DDBJ whole genome shotgun (WGS) entry which is preliminary data.</text>
</comment>
<protein>
    <submittedName>
        <fullName evidence="1">Uncharacterized protein</fullName>
    </submittedName>
</protein>
<reference evidence="1" key="1">
    <citation type="submission" date="2020-02" db="EMBL/GenBank/DDBJ databases">
        <authorList>
            <person name="Palmer J.M."/>
        </authorList>
    </citation>
    <scope>NUCLEOTIDE SEQUENCE</scope>
    <source>
        <strain evidence="1">EPUS1.4</strain>
        <tissue evidence="1">Thallus</tissue>
    </source>
</reference>
<keyword evidence="2" id="KW-1185">Reference proteome</keyword>
<proteinExistence type="predicted"/>
<dbReference type="AlphaFoldDB" id="A0A8H7AD14"/>
<name>A0A8H7AD14_9EURO</name>
<evidence type="ECO:0000313" key="1">
    <source>
        <dbReference type="EMBL" id="KAF7505487.1"/>
    </source>
</evidence>
<organism evidence="1 2">
    <name type="scientific">Endocarpon pusillum</name>
    <dbReference type="NCBI Taxonomy" id="364733"/>
    <lineage>
        <taxon>Eukaryota</taxon>
        <taxon>Fungi</taxon>
        <taxon>Dikarya</taxon>
        <taxon>Ascomycota</taxon>
        <taxon>Pezizomycotina</taxon>
        <taxon>Eurotiomycetes</taxon>
        <taxon>Chaetothyriomycetidae</taxon>
        <taxon>Verrucariales</taxon>
        <taxon>Verrucariaceae</taxon>
        <taxon>Endocarpon</taxon>
    </lineage>
</organism>
<evidence type="ECO:0000313" key="2">
    <source>
        <dbReference type="Proteomes" id="UP000606974"/>
    </source>
</evidence>
<dbReference type="EMBL" id="JAACFV010000108">
    <property type="protein sequence ID" value="KAF7505487.1"/>
    <property type="molecule type" value="Genomic_DNA"/>
</dbReference>